<reference evidence="1" key="1">
    <citation type="submission" date="2021-02" db="EMBL/GenBank/DDBJ databases">
        <title>Neisseriaceae sp. 26B isolated from the cloaca of a Common Toad-headed Turtle (Mesoclemmys nasuta).</title>
        <authorList>
            <person name="Spergser J."/>
            <person name="Busse H.-J."/>
        </authorList>
    </citation>
    <scope>NUCLEOTIDE SEQUENCE</scope>
    <source>
        <strain evidence="1">26B</strain>
    </source>
</reference>
<sequence length="209" mass="23749">MYLVSRFKFFSVLFVLFAASGMVLYVYPKPSPAVIPADISHLPPVEVGDWVLRMGTETDSRLIRQLGGGNYSHIGMVVKLQPQIMVLHATNEEGRNKQNQVLLTPLSEFVSQDVATRYALARPQFLDTADKQSIAEQLMHTLGQPFVLAKRNESHLYCTTLLYEQIKIRYPAFSPQWQTVTAPLFEGEYLFPEAFANYPEIDWVYISNG</sequence>
<accession>A0A892ZJR7</accession>
<gene>
    <name evidence="1" type="ORF">JQU52_05700</name>
</gene>
<dbReference type="KEGG" id="ptes:JQU52_05700"/>
<dbReference type="AlphaFoldDB" id="A0A892ZJR7"/>
<dbReference type="EMBL" id="CP069798">
    <property type="protein sequence ID" value="QRQ82873.1"/>
    <property type="molecule type" value="Genomic_DNA"/>
</dbReference>
<evidence type="ECO:0000313" key="2">
    <source>
        <dbReference type="Proteomes" id="UP000653156"/>
    </source>
</evidence>
<organism evidence="1 2">
    <name type="scientific">Paralysiella testudinis</name>
    <dbReference type="NCBI Taxonomy" id="2809020"/>
    <lineage>
        <taxon>Bacteria</taxon>
        <taxon>Pseudomonadati</taxon>
        <taxon>Pseudomonadota</taxon>
        <taxon>Betaproteobacteria</taxon>
        <taxon>Neisseriales</taxon>
        <taxon>Neisseriaceae</taxon>
        <taxon>Paralysiella</taxon>
    </lineage>
</organism>
<dbReference type="Proteomes" id="UP000653156">
    <property type="component" value="Chromosome"/>
</dbReference>
<dbReference type="RefSeq" id="WP_230340167.1">
    <property type="nucleotide sequence ID" value="NZ_CP069798.1"/>
</dbReference>
<protein>
    <recommendedName>
        <fullName evidence="3">Permuted papain-like amidase enzyme, YaeF/YiiX, C92 family</fullName>
    </recommendedName>
</protein>
<evidence type="ECO:0000313" key="1">
    <source>
        <dbReference type="EMBL" id="QRQ82873.1"/>
    </source>
</evidence>
<dbReference type="SUPFAM" id="SSF54001">
    <property type="entry name" value="Cysteine proteinases"/>
    <property type="match status" value="1"/>
</dbReference>
<dbReference type="Gene3D" id="3.90.1720.10">
    <property type="entry name" value="endopeptidase domain like (from Nostoc punctiforme)"/>
    <property type="match status" value="1"/>
</dbReference>
<keyword evidence="2" id="KW-1185">Reference proteome</keyword>
<name>A0A892ZJR7_9NEIS</name>
<dbReference type="InterPro" id="IPR038765">
    <property type="entry name" value="Papain-like_cys_pep_sf"/>
</dbReference>
<evidence type="ECO:0008006" key="3">
    <source>
        <dbReference type="Google" id="ProtNLM"/>
    </source>
</evidence>
<proteinExistence type="predicted"/>